<protein>
    <submittedName>
        <fullName evidence="2">Nucleoporin p58/p45</fullName>
    </submittedName>
</protein>
<name>A0AC35UDW0_9BILA</name>
<accession>A0AC35UDW0</accession>
<evidence type="ECO:0000313" key="2">
    <source>
        <dbReference type="WBParaSite" id="RSKR_0001011300.1"/>
    </source>
</evidence>
<dbReference type="WBParaSite" id="RSKR_0001011300.1">
    <property type="protein sequence ID" value="RSKR_0001011300.1"/>
    <property type="gene ID" value="RSKR_0001011300"/>
</dbReference>
<organism evidence="1 2">
    <name type="scientific">Rhabditophanes sp. KR3021</name>
    <dbReference type="NCBI Taxonomy" id="114890"/>
    <lineage>
        <taxon>Eukaryota</taxon>
        <taxon>Metazoa</taxon>
        <taxon>Ecdysozoa</taxon>
        <taxon>Nematoda</taxon>
        <taxon>Chromadorea</taxon>
        <taxon>Rhabditida</taxon>
        <taxon>Tylenchina</taxon>
        <taxon>Panagrolaimomorpha</taxon>
        <taxon>Strongyloidoidea</taxon>
        <taxon>Alloionematidae</taxon>
        <taxon>Rhabditophanes</taxon>
    </lineage>
</organism>
<proteinExistence type="predicted"/>
<evidence type="ECO:0000313" key="1">
    <source>
        <dbReference type="Proteomes" id="UP000095286"/>
    </source>
</evidence>
<reference evidence="2" key="1">
    <citation type="submission" date="2016-11" db="UniProtKB">
        <authorList>
            <consortium name="WormBaseParasite"/>
        </authorList>
    </citation>
    <scope>IDENTIFICATION</scope>
    <source>
        <strain evidence="2">KR3021</strain>
    </source>
</reference>
<sequence length="454" mass="47929">MLSANPTQEKTKENCNPLDGEVPQVLLDQYKQLESAIKENGNNITKYALNSAESCLKIEEKVNTVKLIMVDEKKSFSTFAQKLETLKENSQKDYIMVEMVMKLQELLKNGSQSGAQEVRNYMFNLVNEHAKMVEDFREKIDKLNILIDKELECGNEYSELSSDEVFEDLTRFDSHIKAVGNQIRQIQDAMDILKLEYMEDQKKKYGRFAQNPFDKPRQRDNLSSTFHGKDVMPSNTTLVKLGNMITPAPTTQAPATGLFGATQPSTSLFGAKPAGGSLFGNTGASSTLFGAAQPASSSLFGTTQPATGSSLFGAPQPTTGSSLFGAAQPATSSLFGTAQPASQAGKSSLFGSAQPATGGSLFGAAQGPTAPTNTSLFGTPQASGNTSLFGTAQPASGSSLFGNQAAKSSLFGAAQPATGGTSLFGTAQPATGGTSLFGTAQPASSSLFGTASTR</sequence>
<dbReference type="Proteomes" id="UP000095286">
    <property type="component" value="Unplaced"/>
</dbReference>